<protein>
    <submittedName>
        <fullName evidence="1">Uncharacterized protein</fullName>
    </submittedName>
</protein>
<dbReference type="AlphaFoldDB" id="A4G7H7"/>
<evidence type="ECO:0000313" key="2">
    <source>
        <dbReference type="Proteomes" id="UP000006697"/>
    </source>
</evidence>
<dbReference type="KEGG" id="har:HEAR2333"/>
<sequence length="44" mass="4966">MMFKRFGIAYPPAQFMTAAESLRLVEKAGTNVIYIKCDDVPVEN</sequence>
<dbReference type="HOGENOM" id="CLU_3217172_0_0_4"/>
<dbReference type="Proteomes" id="UP000006697">
    <property type="component" value="Chromosome"/>
</dbReference>
<proteinExistence type="predicted"/>
<dbReference type="EMBL" id="CU207211">
    <property type="protein sequence ID" value="CAL62464.1"/>
    <property type="molecule type" value="Genomic_DNA"/>
</dbReference>
<accession>A4G7H7</accession>
<evidence type="ECO:0000313" key="1">
    <source>
        <dbReference type="EMBL" id="CAL62464.1"/>
    </source>
</evidence>
<reference evidence="1 2" key="1">
    <citation type="journal article" date="2007" name="PLoS Genet.">
        <title>A tale of two oxidation states: bacterial colonization of arsenic-rich environments.</title>
        <authorList>
            <person name="Muller D."/>
            <person name="Medigue C."/>
            <person name="Koechler S."/>
            <person name="Barbe V."/>
            <person name="Barakat M."/>
            <person name="Talla E."/>
            <person name="Bonnefoy V."/>
            <person name="Krin E."/>
            <person name="Arsene-Ploetze F."/>
            <person name="Carapito C."/>
            <person name="Chandler M."/>
            <person name="Cournoyer B."/>
            <person name="Cruveiller S."/>
            <person name="Dossat C."/>
            <person name="Duval S."/>
            <person name="Heymann M."/>
            <person name="Leize E."/>
            <person name="Lieutaud A."/>
            <person name="Lievremont D."/>
            <person name="Makita Y."/>
            <person name="Mangenot S."/>
            <person name="Nitschke W."/>
            <person name="Ortet P."/>
            <person name="Perdrial N."/>
            <person name="Schoepp B."/>
            <person name="Siguier N."/>
            <person name="Simeonova D.D."/>
            <person name="Rouy Z."/>
            <person name="Segurens B."/>
            <person name="Turlin E."/>
            <person name="Vallenet D."/>
            <person name="Van Dorsselaer A."/>
            <person name="Weiss S."/>
            <person name="Weissenbach J."/>
            <person name="Lett M.C."/>
            <person name="Danchin A."/>
            <person name="Bertin P.N."/>
        </authorList>
    </citation>
    <scope>NUCLEOTIDE SEQUENCE [LARGE SCALE GENOMIC DNA]</scope>
    <source>
        <strain evidence="2">ULPAs1</strain>
    </source>
</reference>
<name>A4G7H7_HERAR</name>
<keyword evidence="2" id="KW-1185">Reference proteome</keyword>
<organism evidence="1 2">
    <name type="scientific">Herminiimonas arsenicoxydans</name>
    <dbReference type="NCBI Taxonomy" id="204773"/>
    <lineage>
        <taxon>Bacteria</taxon>
        <taxon>Pseudomonadati</taxon>
        <taxon>Pseudomonadota</taxon>
        <taxon>Betaproteobacteria</taxon>
        <taxon>Burkholderiales</taxon>
        <taxon>Oxalobacteraceae</taxon>
        <taxon>Herminiimonas</taxon>
    </lineage>
</organism>
<gene>
    <name evidence="1" type="ordered locus">HEAR2333</name>
</gene>